<comment type="caution">
    <text evidence="1">The sequence shown here is derived from an EMBL/GenBank/DDBJ whole genome shotgun (WGS) entry which is preliminary data.</text>
</comment>
<sequence>MEKGKGTEMVFVVDDNELCIRRVRKQSLEAARKGNFIIYDLHNVKGTKRKVEVFQILNSVGEDNW</sequence>
<name>A0ABS6JTG1_9BACI</name>
<keyword evidence="2" id="KW-1185">Reference proteome</keyword>
<proteinExistence type="predicted"/>
<evidence type="ECO:0000313" key="1">
    <source>
        <dbReference type="EMBL" id="MBU9720959.1"/>
    </source>
</evidence>
<protein>
    <submittedName>
        <fullName evidence="1">Uncharacterized protein</fullName>
    </submittedName>
</protein>
<gene>
    <name evidence="1" type="ORF">KS407_05780</name>
</gene>
<dbReference type="Proteomes" id="UP000790580">
    <property type="component" value="Unassembled WGS sequence"/>
</dbReference>
<accession>A0ABS6JTG1</accession>
<dbReference type="EMBL" id="JAHQCR010000024">
    <property type="protein sequence ID" value="MBU9720959.1"/>
    <property type="molecule type" value="Genomic_DNA"/>
</dbReference>
<evidence type="ECO:0000313" key="2">
    <source>
        <dbReference type="Proteomes" id="UP000790580"/>
    </source>
</evidence>
<reference evidence="1 2" key="1">
    <citation type="submission" date="2021-06" db="EMBL/GenBank/DDBJ databases">
        <title>Bacillus sp. RD4P76, an endophyte from a halophyte.</title>
        <authorList>
            <person name="Sun J.-Q."/>
        </authorList>
    </citation>
    <scope>NUCLEOTIDE SEQUENCE [LARGE SCALE GENOMIC DNA]</scope>
    <source>
        <strain evidence="1 2">JCM 17098</strain>
    </source>
</reference>
<dbReference type="RefSeq" id="WP_088073776.1">
    <property type="nucleotide sequence ID" value="NZ_JAHQCR010000024.1"/>
</dbReference>
<organism evidence="1 2">
    <name type="scientific">Evansella alkalicola</name>
    <dbReference type="NCBI Taxonomy" id="745819"/>
    <lineage>
        <taxon>Bacteria</taxon>
        <taxon>Bacillati</taxon>
        <taxon>Bacillota</taxon>
        <taxon>Bacilli</taxon>
        <taxon>Bacillales</taxon>
        <taxon>Bacillaceae</taxon>
        <taxon>Evansella</taxon>
    </lineage>
</organism>